<dbReference type="AlphaFoldDB" id="A0A292PSV5"/>
<name>A0A292PSV5_9PEZI</name>
<gene>
    <name evidence="2" type="ORF">GSTUAT00005245001</name>
</gene>
<keyword evidence="3" id="KW-1185">Reference proteome</keyword>
<dbReference type="Proteomes" id="UP001412239">
    <property type="component" value="Unassembled WGS sequence"/>
</dbReference>
<evidence type="ECO:0000313" key="3">
    <source>
        <dbReference type="Proteomes" id="UP001412239"/>
    </source>
</evidence>
<organism evidence="2 3">
    <name type="scientific">Tuber aestivum</name>
    <name type="common">summer truffle</name>
    <dbReference type="NCBI Taxonomy" id="59557"/>
    <lineage>
        <taxon>Eukaryota</taxon>
        <taxon>Fungi</taxon>
        <taxon>Dikarya</taxon>
        <taxon>Ascomycota</taxon>
        <taxon>Pezizomycotina</taxon>
        <taxon>Pezizomycetes</taxon>
        <taxon>Pezizales</taxon>
        <taxon>Tuberaceae</taxon>
        <taxon>Tuber</taxon>
    </lineage>
</organism>
<feature type="compositionally biased region" description="Polar residues" evidence="1">
    <location>
        <begin position="82"/>
        <end position="94"/>
    </location>
</feature>
<feature type="compositionally biased region" description="Low complexity" evidence="1">
    <location>
        <begin position="113"/>
        <end position="125"/>
    </location>
</feature>
<evidence type="ECO:0000313" key="2">
    <source>
        <dbReference type="EMBL" id="CUS10629.1"/>
    </source>
</evidence>
<feature type="region of interest" description="Disordered" evidence="1">
    <location>
        <begin position="82"/>
        <end position="132"/>
    </location>
</feature>
<accession>A0A292PSV5</accession>
<protein>
    <submittedName>
        <fullName evidence="2">Uncharacterized protein</fullName>
    </submittedName>
</protein>
<feature type="non-terminal residue" evidence="2">
    <location>
        <position position="145"/>
    </location>
</feature>
<feature type="non-terminal residue" evidence="2">
    <location>
        <position position="1"/>
    </location>
</feature>
<dbReference type="EMBL" id="LN891042">
    <property type="protein sequence ID" value="CUS10629.1"/>
    <property type="molecule type" value="Genomic_DNA"/>
</dbReference>
<reference evidence="2" key="1">
    <citation type="submission" date="2015-10" db="EMBL/GenBank/DDBJ databases">
        <authorList>
            <person name="Regsiter A."/>
            <person name="william w."/>
        </authorList>
    </citation>
    <scope>NUCLEOTIDE SEQUENCE</scope>
    <source>
        <strain evidence="2">Montdore</strain>
    </source>
</reference>
<proteinExistence type="predicted"/>
<evidence type="ECO:0000256" key="1">
    <source>
        <dbReference type="SAM" id="MobiDB-lite"/>
    </source>
</evidence>
<sequence>PFPVCHSLSEHRISSGGCVMSYITWYDTIPVIKPLSYLIRARANPNLVQDCSHTRRIFGATNSGQCTSQIVKFTTDDNNCPTSHLTNRYTDPNIQPSPCPESRPQLCGPSPRPTSTSNSRTSNRSLPIFASRRSPVVLRPSLPRC</sequence>